<evidence type="ECO:0000313" key="1">
    <source>
        <dbReference type="EMBL" id="CAK7330976.1"/>
    </source>
</evidence>
<sequence>MVPSILRPAVYEPTQNVAFAFCGQKVGSSSSSFGYFSSLGSYAHLLQHGVAFDHGIRVVYWLSAVLALHAQVPGF</sequence>
<comment type="caution">
    <text evidence="1">The sequence shown here is derived from an EMBL/GenBank/DDBJ whole genome shotgun (WGS) entry which is preliminary data.</text>
</comment>
<accession>A0AAV1RD20</accession>
<dbReference type="Proteomes" id="UP001314170">
    <property type="component" value="Unassembled WGS sequence"/>
</dbReference>
<proteinExistence type="predicted"/>
<name>A0AAV1RD20_9ROSI</name>
<dbReference type="AlphaFoldDB" id="A0AAV1RD20"/>
<gene>
    <name evidence="1" type="ORF">DCAF_LOCUS8235</name>
</gene>
<reference evidence="1 2" key="1">
    <citation type="submission" date="2024-01" db="EMBL/GenBank/DDBJ databases">
        <authorList>
            <person name="Waweru B."/>
        </authorList>
    </citation>
    <scope>NUCLEOTIDE SEQUENCE [LARGE SCALE GENOMIC DNA]</scope>
</reference>
<keyword evidence="2" id="KW-1185">Reference proteome</keyword>
<dbReference type="EMBL" id="CAWUPB010000913">
    <property type="protein sequence ID" value="CAK7330976.1"/>
    <property type="molecule type" value="Genomic_DNA"/>
</dbReference>
<organism evidence="1 2">
    <name type="scientific">Dovyalis caffra</name>
    <dbReference type="NCBI Taxonomy" id="77055"/>
    <lineage>
        <taxon>Eukaryota</taxon>
        <taxon>Viridiplantae</taxon>
        <taxon>Streptophyta</taxon>
        <taxon>Embryophyta</taxon>
        <taxon>Tracheophyta</taxon>
        <taxon>Spermatophyta</taxon>
        <taxon>Magnoliopsida</taxon>
        <taxon>eudicotyledons</taxon>
        <taxon>Gunneridae</taxon>
        <taxon>Pentapetalae</taxon>
        <taxon>rosids</taxon>
        <taxon>fabids</taxon>
        <taxon>Malpighiales</taxon>
        <taxon>Salicaceae</taxon>
        <taxon>Flacourtieae</taxon>
        <taxon>Dovyalis</taxon>
    </lineage>
</organism>
<evidence type="ECO:0000313" key="2">
    <source>
        <dbReference type="Proteomes" id="UP001314170"/>
    </source>
</evidence>
<protein>
    <submittedName>
        <fullName evidence="1">Uncharacterized protein</fullName>
    </submittedName>
</protein>